<protein>
    <submittedName>
        <fullName evidence="1">Uncharacterized protein</fullName>
    </submittedName>
</protein>
<dbReference type="EMBL" id="GBRH01236671">
    <property type="protein sequence ID" value="JAD61224.1"/>
    <property type="molecule type" value="Transcribed_RNA"/>
</dbReference>
<proteinExistence type="predicted"/>
<name>A0A0A9BB84_ARUDO</name>
<organism evidence="1">
    <name type="scientific">Arundo donax</name>
    <name type="common">Giant reed</name>
    <name type="synonym">Donax arundinaceus</name>
    <dbReference type="NCBI Taxonomy" id="35708"/>
    <lineage>
        <taxon>Eukaryota</taxon>
        <taxon>Viridiplantae</taxon>
        <taxon>Streptophyta</taxon>
        <taxon>Embryophyta</taxon>
        <taxon>Tracheophyta</taxon>
        <taxon>Spermatophyta</taxon>
        <taxon>Magnoliopsida</taxon>
        <taxon>Liliopsida</taxon>
        <taxon>Poales</taxon>
        <taxon>Poaceae</taxon>
        <taxon>PACMAD clade</taxon>
        <taxon>Arundinoideae</taxon>
        <taxon>Arundineae</taxon>
        <taxon>Arundo</taxon>
    </lineage>
</organism>
<evidence type="ECO:0000313" key="1">
    <source>
        <dbReference type="EMBL" id="JAD61224.1"/>
    </source>
</evidence>
<sequence>MTIRRTGKGEATQECSVMSLSSCSDLGEQWGLEEKISKRIGGQEASGTCGILCQFASQI</sequence>
<reference evidence="1" key="2">
    <citation type="journal article" date="2015" name="Data Brief">
        <title>Shoot transcriptome of the giant reed, Arundo donax.</title>
        <authorList>
            <person name="Barrero R.A."/>
            <person name="Guerrero F.D."/>
            <person name="Moolhuijzen P."/>
            <person name="Goolsby J.A."/>
            <person name="Tidwell J."/>
            <person name="Bellgard S.E."/>
            <person name="Bellgard M.I."/>
        </authorList>
    </citation>
    <scope>NUCLEOTIDE SEQUENCE</scope>
    <source>
        <tissue evidence="1">Shoot tissue taken approximately 20 cm above the soil surface</tissue>
    </source>
</reference>
<reference evidence="1" key="1">
    <citation type="submission" date="2014-09" db="EMBL/GenBank/DDBJ databases">
        <authorList>
            <person name="Magalhaes I.L.F."/>
            <person name="Oliveira U."/>
            <person name="Santos F.R."/>
            <person name="Vidigal T.H.D.A."/>
            <person name="Brescovit A.D."/>
            <person name="Santos A.J."/>
        </authorList>
    </citation>
    <scope>NUCLEOTIDE SEQUENCE</scope>
    <source>
        <tissue evidence="1">Shoot tissue taken approximately 20 cm above the soil surface</tissue>
    </source>
</reference>
<dbReference type="AlphaFoldDB" id="A0A0A9BB84"/>
<accession>A0A0A9BB84</accession>